<dbReference type="NCBIfam" id="TIGR00494">
    <property type="entry name" value="crcB"/>
    <property type="match status" value="1"/>
</dbReference>
<dbReference type="RefSeq" id="WP_013100618.1">
    <property type="nucleotide sequence ID" value="NC_014122.1"/>
</dbReference>
<dbReference type="GO" id="GO:0005886">
    <property type="term" value="C:plasma membrane"/>
    <property type="evidence" value="ECO:0007669"/>
    <property type="project" value="UniProtKB-SubCell"/>
</dbReference>
<dbReference type="HOGENOM" id="CLU_114342_3_0_2"/>
<evidence type="ECO:0000256" key="7">
    <source>
        <dbReference type="ARBA" id="ARBA00035585"/>
    </source>
</evidence>
<dbReference type="eggNOG" id="arCOG04701">
    <property type="taxonomic scope" value="Archaea"/>
</dbReference>
<comment type="subcellular location">
    <subcellularLocation>
        <location evidence="1 8">Cell membrane</location>
        <topology evidence="1 8">Multi-pass membrane protein</topology>
    </subcellularLocation>
</comment>
<evidence type="ECO:0000313" key="9">
    <source>
        <dbReference type="EMBL" id="ADG13873.1"/>
    </source>
</evidence>
<dbReference type="HAMAP" id="MF_00454">
    <property type="entry name" value="FluC"/>
    <property type="match status" value="1"/>
</dbReference>
<evidence type="ECO:0000256" key="5">
    <source>
        <dbReference type="ARBA" id="ARBA00023136"/>
    </source>
</evidence>
<dbReference type="Pfam" id="PF02537">
    <property type="entry name" value="CRCB"/>
    <property type="match status" value="1"/>
</dbReference>
<dbReference type="PANTHER" id="PTHR28259:SF1">
    <property type="entry name" value="FLUORIDE EXPORT PROTEIN 1-RELATED"/>
    <property type="match status" value="1"/>
</dbReference>
<evidence type="ECO:0000256" key="6">
    <source>
        <dbReference type="ARBA" id="ARBA00035120"/>
    </source>
</evidence>
<keyword evidence="8" id="KW-0915">Sodium</keyword>
<keyword evidence="4 8" id="KW-1133">Transmembrane helix</keyword>
<evidence type="ECO:0000256" key="8">
    <source>
        <dbReference type="HAMAP-Rule" id="MF_00454"/>
    </source>
</evidence>
<feature type="binding site" evidence="8">
    <location>
        <position position="72"/>
    </location>
    <ligand>
        <name>Na(+)</name>
        <dbReference type="ChEBI" id="CHEBI:29101"/>
        <note>structural</note>
    </ligand>
</feature>
<evidence type="ECO:0000256" key="1">
    <source>
        <dbReference type="ARBA" id="ARBA00004651"/>
    </source>
</evidence>
<keyword evidence="5 8" id="KW-0472">Membrane</keyword>
<evidence type="ECO:0000256" key="4">
    <source>
        <dbReference type="ARBA" id="ARBA00022989"/>
    </source>
</evidence>
<dbReference type="STRING" id="573063.Metin_1220"/>
<keyword evidence="8" id="KW-0479">Metal-binding</keyword>
<keyword evidence="2 8" id="KW-1003">Cell membrane</keyword>
<feature type="transmembrane region" description="Helical" evidence="8">
    <location>
        <begin position="29"/>
        <end position="52"/>
    </location>
</feature>
<dbReference type="GO" id="GO:0062054">
    <property type="term" value="F:fluoride channel activity"/>
    <property type="evidence" value="ECO:0007669"/>
    <property type="project" value="UniProtKB-UniRule"/>
</dbReference>
<dbReference type="GO" id="GO:0046872">
    <property type="term" value="F:metal ion binding"/>
    <property type="evidence" value="ECO:0007669"/>
    <property type="project" value="UniProtKB-KW"/>
</dbReference>
<keyword evidence="3 8" id="KW-0812">Transmembrane</keyword>
<keyword evidence="10" id="KW-1185">Reference proteome</keyword>
<dbReference type="Proteomes" id="UP000002061">
    <property type="component" value="Chromosome"/>
</dbReference>
<dbReference type="GO" id="GO:0140114">
    <property type="term" value="P:cellular detoxification of fluoride"/>
    <property type="evidence" value="ECO:0007669"/>
    <property type="project" value="UniProtKB-UniRule"/>
</dbReference>
<protein>
    <recommendedName>
        <fullName evidence="8">Fluoride-specific ion channel FluC</fullName>
    </recommendedName>
</protein>
<feature type="transmembrane region" description="Helical" evidence="8">
    <location>
        <begin position="100"/>
        <end position="122"/>
    </location>
</feature>
<comment type="function">
    <text evidence="8">Fluoride-specific ion channel. Important for reducing fluoride concentration in the cell, thus reducing its toxicity.</text>
</comment>
<keyword evidence="8" id="KW-0813">Transport</keyword>
<dbReference type="GeneID" id="9132239"/>
<organism evidence="9 10">
    <name type="scientific">Methanocaldococcus infernus (strain DSM 11812 / JCM 15783 / ME)</name>
    <dbReference type="NCBI Taxonomy" id="573063"/>
    <lineage>
        <taxon>Archaea</taxon>
        <taxon>Methanobacteriati</taxon>
        <taxon>Methanobacteriota</taxon>
        <taxon>Methanomada group</taxon>
        <taxon>Methanococci</taxon>
        <taxon>Methanococcales</taxon>
        <taxon>Methanocaldococcaceae</taxon>
        <taxon>Methanocaldococcus</taxon>
    </lineage>
</organism>
<evidence type="ECO:0000256" key="2">
    <source>
        <dbReference type="ARBA" id="ARBA00022475"/>
    </source>
</evidence>
<dbReference type="PANTHER" id="PTHR28259">
    <property type="entry name" value="FLUORIDE EXPORT PROTEIN 1-RELATED"/>
    <property type="match status" value="1"/>
</dbReference>
<gene>
    <name evidence="8" type="primary">fluC</name>
    <name evidence="8" type="synonym">crcB</name>
    <name evidence="9" type="ordered locus">Metin_1220</name>
</gene>
<dbReference type="InterPro" id="IPR003691">
    <property type="entry name" value="FluC"/>
</dbReference>
<comment type="similarity">
    <text evidence="6 8">Belongs to the fluoride channel Fluc/FEX (TC 1.A.43) family.</text>
</comment>
<proteinExistence type="inferred from homology"/>
<feature type="transmembrane region" description="Helical" evidence="8">
    <location>
        <begin position="6"/>
        <end position="22"/>
    </location>
</feature>
<dbReference type="KEGG" id="mif:Metin_1220"/>
<keyword evidence="8" id="KW-0406">Ion transport</keyword>
<comment type="activity regulation">
    <text evidence="8">Na(+) is not transported, but it plays an essential structural role and its presence is essential for fluoride channel function.</text>
</comment>
<comment type="catalytic activity">
    <reaction evidence="7">
        <text>fluoride(in) = fluoride(out)</text>
        <dbReference type="Rhea" id="RHEA:76159"/>
        <dbReference type="ChEBI" id="CHEBI:17051"/>
    </reaction>
    <physiologicalReaction direction="left-to-right" evidence="7">
        <dbReference type="Rhea" id="RHEA:76160"/>
    </physiologicalReaction>
</comment>
<evidence type="ECO:0000313" key="10">
    <source>
        <dbReference type="Proteomes" id="UP000002061"/>
    </source>
</evidence>
<reference evidence="9" key="1">
    <citation type="submission" date="2010-04" db="EMBL/GenBank/DDBJ databases">
        <title>Complete sequence of Methanocaldococcus infernus ME.</title>
        <authorList>
            <consortium name="US DOE Joint Genome Institute"/>
            <person name="Lucas S."/>
            <person name="Copeland A."/>
            <person name="Lapidus A."/>
            <person name="Cheng J.-F."/>
            <person name="Bruce D."/>
            <person name="Goodwin L."/>
            <person name="Pitluck S."/>
            <person name="Munk A.C."/>
            <person name="Detter J.C."/>
            <person name="Han C."/>
            <person name="Tapia R."/>
            <person name="Land M."/>
            <person name="Hauser L."/>
            <person name="Kyrpides N."/>
            <person name="Mikhailova N."/>
            <person name="Sieprawska-Lupa M."/>
            <person name="Whitman W.B."/>
            <person name="Woyke T."/>
        </authorList>
    </citation>
    <scope>NUCLEOTIDE SEQUENCE [LARGE SCALE GENOMIC DNA]</scope>
    <source>
        <strain evidence="9">ME</strain>
    </source>
</reference>
<keyword evidence="8" id="KW-0407">Ion channel</keyword>
<name>D5VTH0_METIM</name>
<evidence type="ECO:0000256" key="3">
    <source>
        <dbReference type="ARBA" id="ARBA00022692"/>
    </source>
</evidence>
<feature type="transmembrane region" description="Helical" evidence="8">
    <location>
        <begin position="64"/>
        <end position="88"/>
    </location>
</feature>
<accession>D5VTH0</accession>
<dbReference type="AlphaFoldDB" id="D5VTH0"/>
<feature type="binding site" evidence="8">
    <location>
        <position position="75"/>
    </location>
    <ligand>
        <name>Na(+)</name>
        <dbReference type="ChEBI" id="CHEBI:29101"/>
        <note>structural</note>
    </ligand>
</feature>
<dbReference type="EMBL" id="CP002009">
    <property type="protein sequence ID" value="ADG13873.1"/>
    <property type="molecule type" value="Genomic_DNA"/>
</dbReference>
<dbReference type="OrthoDB" id="253428at2157"/>
<sequence length="124" mass="13996">MNMNLIIIGIGGFFGAILRYLISSYITKFNFPLGTLIVNILGSFILGFIMYFSLYSTINPEYRLFIATGFCGALTTFSTFSYETFLMIEEGLYIKALLNILLNIILCLISIYLGRVLALFLVRV</sequence>